<accession>A0A173MLK6</accession>
<evidence type="ECO:0000313" key="2">
    <source>
        <dbReference type="Proteomes" id="UP000186917"/>
    </source>
</evidence>
<dbReference type="EMBL" id="FTOR01000014">
    <property type="protein sequence ID" value="SIT34032.1"/>
    <property type="molecule type" value="Genomic_DNA"/>
</dbReference>
<evidence type="ECO:0008006" key="3">
    <source>
        <dbReference type="Google" id="ProtNLM"/>
    </source>
</evidence>
<reference evidence="2" key="1">
    <citation type="submission" date="2017-01" db="EMBL/GenBank/DDBJ databases">
        <authorList>
            <person name="Varghese N."/>
            <person name="Submissions S."/>
        </authorList>
    </citation>
    <scope>NUCLEOTIDE SEQUENCE [LARGE SCALE GENOMIC DNA]</scope>
    <source>
        <strain evidence="2">DSM 21054</strain>
    </source>
</reference>
<organism evidence="1 2">
    <name type="scientific">Filimonas lacunae</name>
    <dbReference type="NCBI Taxonomy" id="477680"/>
    <lineage>
        <taxon>Bacteria</taxon>
        <taxon>Pseudomonadati</taxon>
        <taxon>Bacteroidota</taxon>
        <taxon>Chitinophagia</taxon>
        <taxon>Chitinophagales</taxon>
        <taxon>Chitinophagaceae</taxon>
        <taxon>Filimonas</taxon>
    </lineage>
</organism>
<protein>
    <recommendedName>
        <fullName evidence="3">LuxR family transcriptional regulator</fullName>
    </recommendedName>
</protein>
<dbReference type="InterPro" id="IPR035901">
    <property type="entry name" value="GIY-YIG_endonuc_sf"/>
</dbReference>
<gene>
    <name evidence="1" type="ORF">SAMN05421788_11488</name>
</gene>
<evidence type="ECO:0000313" key="1">
    <source>
        <dbReference type="EMBL" id="SIT34032.1"/>
    </source>
</evidence>
<name>A0A173MLK6_9BACT</name>
<dbReference type="Gene3D" id="3.40.1440.10">
    <property type="entry name" value="GIY-YIG endonuclease"/>
    <property type="match status" value="1"/>
</dbReference>
<dbReference type="OrthoDB" id="9134286at2"/>
<sequence length="118" mass="13475">MEKALRKQLIEEAKNKKSVMGVLSLKNTLTGKQYIEGSLNTDALVNRIRFSLKNGLLKNEALQKDWQELGESCFVFEVVHIVKRDEKLYTNYSKEIQKATTAVIAQQIISNGLLYNEL</sequence>
<dbReference type="STRING" id="477680.SAMN05421788_11488"/>
<dbReference type="Proteomes" id="UP000186917">
    <property type="component" value="Unassembled WGS sequence"/>
</dbReference>
<dbReference type="KEGG" id="fln:FLA_4545"/>
<proteinExistence type="predicted"/>
<dbReference type="AlphaFoldDB" id="A0A173MLK6"/>
<dbReference type="CDD" id="cd10451">
    <property type="entry name" value="GIY-YIG_LuxR_like"/>
    <property type="match status" value="1"/>
</dbReference>
<dbReference type="RefSeq" id="WP_076382535.1">
    <property type="nucleotide sequence ID" value="NZ_AP017422.1"/>
</dbReference>
<keyword evidence="2" id="KW-1185">Reference proteome</keyword>